<keyword evidence="2" id="KW-1185">Reference proteome</keyword>
<name>A0A2C5XZA3_9HYPO</name>
<accession>A0A2C5XZA3</accession>
<sequence length="137" mass="16584">MVVLQNNLRIQDARLKESLSSIGLENPTYQQLRQCLEAKFPDTHELMLSLIQHMDDKIKIMLQDLEMVLHKPHWPEQALDRVLWEWHFIKGSLNAKRHHRLVQDFQKWNDHLDHLISTPRQMHHDVHFYQCFYILVC</sequence>
<proteinExistence type="predicted"/>
<gene>
    <name evidence="1" type="ORF">CDD81_1635</name>
</gene>
<evidence type="ECO:0000313" key="1">
    <source>
        <dbReference type="EMBL" id="PHH60460.1"/>
    </source>
</evidence>
<protein>
    <submittedName>
        <fullName evidence="1">Uncharacterized protein</fullName>
    </submittedName>
</protein>
<organism evidence="1 2">
    <name type="scientific">Ophiocordyceps australis</name>
    <dbReference type="NCBI Taxonomy" id="1399860"/>
    <lineage>
        <taxon>Eukaryota</taxon>
        <taxon>Fungi</taxon>
        <taxon>Dikarya</taxon>
        <taxon>Ascomycota</taxon>
        <taxon>Pezizomycotina</taxon>
        <taxon>Sordariomycetes</taxon>
        <taxon>Hypocreomycetidae</taxon>
        <taxon>Hypocreales</taxon>
        <taxon>Ophiocordycipitaceae</taxon>
        <taxon>Ophiocordyceps</taxon>
    </lineage>
</organism>
<dbReference type="AlphaFoldDB" id="A0A2C5XZA3"/>
<dbReference type="OrthoDB" id="3565018at2759"/>
<dbReference type="EMBL" id="NJET01000145">
    <property type="protein sequence ID" value="PHH60460.1"/>
    <property type="molecule type" value="Genomic_DNA"/>
</dbReference>
<comment type="caution">
    <text evidence="1">The sequence shown here is derived from an EMBL/GenBank/DDBJ whole genome shotgun (WGS) entry which is preliminary data.</text>
</comment>
<reference evidence="1 2" key="1">
    <citation type="submission" date="2017-06" db="EMBL/GenBank/DDBJ databases">
        <title>Ant-infecting Ophiocordyceps genomes reveal a high diversity of potential behavioral manipulation genes and a possible major role for enterotoxins.</title>
        <authorList>
            <person name="De Bekker C."/>
            <person name="Evans H.C."/>
            <person name="Brachmann A."/>
            <person name="Hughes D.P."/>
        </authorList>
    </citation>
    <scope>NUCLEOTIDE SEQUENCE [LARGE SCALE GENOMIC DNA]</scope>
    <source>
        <strain evidence="1 2">Map64</strain>
    </source>
</reference>
<dbReference type="Proteomes" id="UP000226192">
    <property type="component" value="Unassembled WGS sequence"/>
</dbReference>
<evidence type="ECO:0000313" key="2">
    <source>
        <dbReference type="Proteomes" id="UP000226192"/>
    </source>
</evidence>